<dbReference type="PANTHER" id="PTHR11915">
    <property type="entry name" value="SPECTRIN/FILAMIN RELATED CYTOSKELETAL PROTEIN"/>
    <property type="match status" value="1"/>
</dbReference>
<dbReference type="GeneTree" id="ENSGT00940000156662"/>
<sequence length="219" mass="25553">MTEEIASTTFVPLQTADDVARRREQVLSQYKAFKDAMIAKRLELKEALRFQHFLRDTGELERWMNDRMQIAVDESWKDTTNLEIRLQKHTTLEAEVNANKGSLDKLDSEGQDMIEQKFSASDIIEARLIELHNLWDKLLKALEFRGIKLGQTHSLTNFQRKCEEVLYWINDKETIVRSTDTGNDLDHVNMLLAKFEEFQSELQGYGDRVKDVNDEADKL</sequence>
<proteinExistence type="predicted"/>
<protein>
    <submittedName>
        <fullName evidence="2">Uncharacterized protein</fullName>
    </submittedName>
</protein>
<reference evidence="2" key="2">
    <citation type="submission" date="2025-08" db="UniProtKB">
        <authorList>
            <consortium name="Ensembl"/>
        </authorList>
    </citation>
    <scope>IDENTIFICATION</scope>
</reference>
<dbReference type="HOGENOM" id="CLU_110069_0_0_1"/>
<accession>H2Y068</accession>
<dbReference type="InterPro" id="IPR002017">
    <property type="entry name" value="Spectrin_repeat"/>
</dbReference>
<dbReference type="Gene3D" id="1.20.5.170">
    <property type="match status" value="1"/>
</dbReference>
<dbReference type="InParanoid" id="H2Y068"/>
<evidence type="ECO:0000313" key="2">
    <source>
        <dbReference type="Ensembl" id="ENSCINP00000035302.1"/>
    </source>
</evidence>
<evidence type="ECO:0000313" key="3">
    <source>
        <dbReference type="Proteomes" id="UP000008144"/>
    </source>
</evidence>
<dbReference type="SUPFAM" id="SSF46966">
    <property type="entry name" value="Spectrin repeat"/>
    <property type="match status" value="2"/>
</dbReference>
<dbReference type="STRING" id="7719.ENSCINP00000035302"/>
<evidence type="ECO:0000256" key="1">
    <source>
        <dbReference type="ARBA" id="ARBA00022737"/>
    </source>
</evidence>
<dbReference type="AlphaFoldDB" id="H2Y068"/>
<dbReference type="Ensembl" id="ENSCINT00000035173.1">
    <property type="protein sequence ID" value="ENSCINP00000035302.1"/>
    <property type="gene ID" value="ENSCING00000019747.1"/>
</dbReference>
<dbReference type="Pfam" id="PF00435">
    <property type="entry name" value="Spectrin"/>
    <property type="match status" value="2"/>
</dbReference>
<dbReference type="CDD" id="cd00176">
    <property type="entry name" value="SPEC"/>
    <property type="match status" value="1"/>
</dbReference>
<organism evidence="2 3">
    <name type="scientific">Ciona intestinalis</name>
    <name type="common">Transparent sea squirt</name>
    <name type="synonym">Ascidia intestinalis</name>
    <dbReference type="NCBI Taxonomy" id="7719"/>
    <lineage>
        <taxon>Eukaryota</taxon>
        <taxon>Metazoa</taxon>
        <taxon>Chordata</taxon>
        <taxon>Tunicata</taxon>
        <taxon>Ascidiacea</taxon>
        <taxon>Phlebobranchia</taxon>
        <taxon>Cionidae</taxon>
        <taxon>Ciona</taxon>
    </lineage>
</organism>
<keyword evidence="1" id="KW-0677">Repeat</keyword>
<name>H2Y068_CIOIN</name>
<keyword evidence="3" id="KW-1185">Reference proteome</keyword>
<dbReference type="Proteomes" id="UP000008144">
    <property type="component" value="Unassembled WGS sequence"/>
</dbReference>
<dbReference type="OMA" id="RINESWA"/>
<dbReference type="SMART" id="SM00150">
    <property type="entry name" value="SPEC"/>
    <property type="match status" value="2"/>
</dbReference>
<reference evidence="3" key="1">
    <citation type="journal article" date="2002" name="Science">
        <title>The draft genome of Ciona intestinalis: insights into chordate and vertebrate origins.</title>
        <authorList>
            <person name="Dehal P."/>
            <person name="Satou Y."/>
            <person name="Campbell R.K."/>
            <person name="Chapman J."/>
            <person name="Degnan B."/>
            <person name="De Tomaso A."/>
            <person name="Davidson B."/>
            <person name="Di Gregorio A."/>
            <person name="Gelpke M."/>
            <person name="Goodstein D.M."/>
            <person name="Harafuji N."/>
            <person name="Hastings K.E."/>
            <person name="Ho I."/>
            <person name="Hotta K."/>
            <person name="Huang W."/>
            <person name="Kawashima T."/>
            <person name="Lemaire P."/>
            <person name="Martinez D."/>
            <person name="Meinertzhagen I.A."/>
            <person name="Necula S."/>
            <person name="Nonaka M."/>
            <person name="Putnam N."/>
            <person name="Rash S."/>
            <person name="Saiga H."/>
            <person name="Satake M."/>
            <person name="Terry A."/>
            <person name="Yamada L."/>
            <person name="Wang H.G."/>
            <person name="Awazu S."/>
            <person name="Azumi K."/>
            <person name="Boore J."/>
            <person name="Branno M."/>
            <person name="Chin-Bow S."/>
            <person name="DeSantis R."/>
            <person name="Doyle S."/>
            <person name="Francino P."/>
            <person name="Keys D.N."/>
            <person name="Haga S."/>
            <person name="Hayashi H."/>
            <person name="Hino K."/>
            <person name="Imai K.S."/>
            <person name="Inaba K."/>
            <person name="Kano S."/>
            <person name="Kobayashi K."/>
            <person name="Kobayashi M."/>
            <person name="Lee B.I."/>
            <person name="Makabe K.W."/>
            <person name="Manohar C."/>
            <person name="Matassi G."/>
            <person name="Medina M."/>
            <person name="Mochizuki Y."/>
            <person name="Mount S."/>
            <person name="Morishita T."/>
            <person name="Miura S."/>
            <person name="Nakayama A."/>
            <person name="Nishizaka S."/>
            <person name="Nomoto H."/>
            <person name="Ohta F."/>
            <person name="Oishi K."/>
            <person name="Rigoutsos I."/>
            <person name="Sano M."/>
            <person name="Sasaki A."/>
            <person name="Sasakura Y."/>
            <person name="Shoguchi E."/>
            <person name="Shin-i T."/>
            <person name="Spagnuolo A."/>
            <person name="Stainier D."/>
            <person name="Suzuki M.M."/>
            <person name="Tassy O."/>
            <person name="Takatori N."/>
            <person name="Tokuoka M."/>
            <person name="Yagi K."/>
            <person name="Yoshizaki F."/>
            <person name="Wada S."/>
            <person name="Zhang C."/>
            <person name="Hyatt P.D."/>
            <person name="Larimer F."/>
            <person name="Detter C."/>
            <person name="Doggett N."/>
            <person name="Glavina T."/>
            <person name="Hawkins T."/>
            <person name="Richardson P."/>
            <person name="Lucas S."/>
            <person name="Kohara Y."/>
            <person name="Levine M."/>
            <person name="Satoh N."/>
            <person name="Rokhsar D.S."/>
        </authorList>
    </citation>
    <scope>NUCLEOTIDE SEQUENCE [LARGE SCALE GENOMIC DNA]</scope>
</reference>
<dbReference type="Gene3D" id="1.20.58.60">
    <property type="match status" value="2"/>
</dbReference>
<dbReference type="InterPro" id="IPR018159">
    <property type="entry name" value="Spectrin/alpha-actinin"/>
</dbReference>
<reference evidence="2" key="3">
    <citation type="submission" date="2025-09" db="UniProtKB">
        <authorList>
            <consortium name="Ensembl"/>
        </authorList>
    </citation>
    <scope>IDENTIFICATION</scope>
</reference>